<keyword evidence="1" id="KW-0945">Host-virus interaction</keyword>
<feature type="region of interest" description="Disordered" evidence="2">
    <location>
        <begin position="32"/>
        <end position="65"/>
    </location>
</feature>
<dbReference type="OMA" id="AVPAFCH"/>
<feature type="compositionally biased region" description="Pro residues" evidence="2">
    <location>
        <begin position="1672"/>
        <end position="1689"/>
    </location>
</feature>
<comment type="caution">
    <text evidence="3">The sequence shown here is derived from an EMBL/GenBank/DDBJ whole genome shotgun (WGS) entry which is preliminary data.</text>
</comment>
<feature type="region of interest" description="Disordered" evidence="2">
    <location>
        <begin position="950"/>
        <end position="971"/>
    </location>
</feature>
<gene>
    <name evidence="3" type="ORF">ABL78_7803</name>
</gene>
<dbReference type="VEuPathDB" id="TriTrypDB:Lsey_0423_0030"/>
<feature type="region of interest" description="Disordered" evidence="2">
    <location>
        <begin position="888"/>
        <end position="909"/>
    </location>
</feature>
<keyword evidence="4" id="KW-1185">Reference proteome</keyword>
<feature type="region of interest" description="Disordered" evidence="2">
    <location>
        <begin position="181"/>
        <end position="221"/>
    </location>
</feature>
<evidence type="ECO:0000256" key="1">
    <source>
        <dbReference type="ARBA" id="ARBA00022581"/>
    </source>
</evidence>
<organism evidence="3 4">
    <name type="scientific">Leptomonas seymouri</name>
    <dbReference type="NCBI Taxonomy" id="5684"/>
    <lineage>
        <taxon>Eukaryota</taxon>
        <taxon>Discoba</taxon>
        <taxon>Euglenozoa</taxon>
        <taxon>Kinetoplastea</taxon>
        <taxon>Metakinetoplastina</taxon>
        <taxon>Trypanosomatida</taxon>
        <taxon>Trypanosomatidae</taxon>
        <taxon>Leishmaniinae</taxon>
        <taxon>Leptomonas</taxon>
    </lineage>
</organism>
<feature type="region of interest" description="Disordered" evidence="2">
    <location>
        <begin position="1651"/>
        <end position="1715"/>
    </location>
</feature>
<feature type="region of interest" description="Disordered" evidence="2">
    <location>
        <begin position="1544"/>
        <end position="1575"/>
    </location>
</feature>
<dbReference type="Proteomes" id="UP000038009">
    <property type="component" value="Unassembled WGS sequence"/>
</dbReference>
<dbReference type="EMBL" id="LJSK01000423">
    <property type="protein sequence ID" value="KPI83174.1"/>
    <property type="molecule type" value="Genomic_DNA"/>
</dbReference>
<feature type="compositionally biased region" description="Polar residues" evidence="2">
    <location>
        <begin position="1656"/>
        <end position="1670"/>
    </location>
</feature>
<feature type="region of interest" description="Disordered" evidence="2">
    <location>
        <begin position="1293"/>
        <end position="1383"/>
    </location>
</feature>
<feature type="compositionally biased region" description="Polar residues" evidence="2">
    <location>
        <begin position="1297"/>
        <end position="1310"/>
    </location>
</feature>
<evidence type="ECO:0000313" key="4">
    <source>
        <dbReference type="Proteomes" id="UP000038009"/>
    </source>
</evidence>
<proteinExistence type="predicted"/>
<evidence type="ECO:0000313" key="3">
    <source>
        <dbReference type="EMBL" id="KPI83174.1"/>
    </source>
</evidence>
<feature type="compositionally biased region" description="Low complexity" evidence="2">
    <location>
        <begin position="36"/>
        <end position="49"/>
    </location>
</feature>
<dbReference type="PANTHER" id="PTHR13037:SF24">
    <property type="entry name" value="POLYCOMB PROTEIN PCL-RELATED"/>
    <property type="match status" value="1"/>
</dbReference>
<dbReference type="OrthoDB" id="266322at2759"/>
<feature type="region of interest" description="Disordered" evidence="2">
    <location>
        <begin position="1428"/>
        <end position="1496"/>
    </location>
</feature>
<name>A0A0N1HTH9_LEPSE</name>
<accession>A0A0N1HTH9</accession>
<reference evidence="3 4" key="1">
    <citation type="journal article" date="2015" name="PLoS Pathog.">
        <title>Leptomonas seymouri: Adaptations to the Dixenous Life Cycle Analyzed by Genome Sequencing, Transcriptome Profiling and Co-infection with Leishmania donovani.</title>
        <authorList>
            <person name="Kraeva N."/>
            <person name="Butenko A."/>
            <person name="Hlavacova J."/>
            <person name="Kostygov A."/>
            <person name="Myskova J."/>
            <person name="Grybchuk D."/>
            <person name="Lestinova T."/>
            <person name="Votypka J."/>
            <person name="Volf P."/>
            <person name="Opperdoes F."/>
            <person name="Flegontov P."/>
            <person name="Lukes J."/>
            <person name="Yurchenko V."/>
        </authorList>
    </citation>
    <scope>NUCLEOTIDE SEQUENCE [LARGE SCALE GENOMIC DNA]</scope>
    <source>
        <strain evidence="3 4">ATCC 30220</strain>
    </source>
</reference>
<feature type="compositionally biased region" description="Polar residues" evidence="2">
    <location>
        <begin position="1557"/>
        <end position="1575"/>
    </location>
</feature>
<feature type="compositionally biased region" description="Polar residues" evidence="2">
    <location>
        <begin position="1461"/>
        <end position="1495"/>
    </location>
</feature>
<feature type="compositionally biased region" description="Polar residues" evidence="2">
    <location>
        <begin position="1435"/>
        <end position="1454"/>
    </location>
</feature>
<evidence type="ECO:0000256" key="2">
    <source>
        <dbReference type="SAM" id="MobiDB-lite"/>
    </source>
</evidence>
<dbReference type="PANTHER" id="PTHR13037">
    <property type="entry name" value="FORMIN"/>
    <property type="match status" value="1"/>
</dbReference>
<protein>
    <submittedName>
        <fullName evidence="3">Uncharacterized protein</fullName>
    </submittedName>
</protein>
<feature type="region of interest" description="Disordered" evidence="2">
    <location>
        <begin position="1222"/>
        <end position="1244"/>
    </location>
</feature>
<sequence>MFRSPLRVRASQRFCVRIPSLEHASRCRSYLNSNGATTTPPAVRPRTAAGDTPCRSQSATPSLRVPSAVHSTCPVAAKPIEASMSSVSSSNAGKPSCAFLNGGNHNVRDAAAATVQAFGEENPMDVDGWSISGALQTVFPPTPTITGFRTGRLFRSSRFHYMTHDLLMVPERRAVESIGTHKRRNRDNDGRLTFVPTPSNSREAEGDATAERTASTRLPIPPSSSLLLDAASLPYGVGARALPSPLCTSTQRWVTEEKVDSNCAKIAHLPGAWVEEPLAPASTQEWGSEADSAAILPKPPSMCVSENCGTPISVNPAAHKPETPAHHSGWSFSAAYEGVQVCADISCDSLRYFTMRELGQRTPSMLFLAERPYAAGDENARGRLVGADGHTHRAAAAAENSVSTEWGCPGSAAGVATRRVPIEAYTERIPLTQTSGTAALQLALRRALATATWLAPNAEGQPGSEACTGSSAVEPPHLVWCERDWMVETDRQLAAMEEQLLQRLSVDRHGGNNMGVKCGMEQRQSPLRSSADVPLRAWLPARWATGSKSIMMVPLTHNEKGMQSDLYRGQDQLATEWVPHAPTGTGLPLLQSVGTLHHALHSCSPYRSPPCKSWVFRLRKSWLVTGLSHSTQPLDTTMKNRGDPSDVSGGSAPIVYTRGATASSPLHVSWADLPPQPNYDLLTGMPLNLLWYRWGLEHRETPKSPRRQQGLKQTKACALTTTRRTPEADGLTPAALVTSVPLLNDAEGVAIGSPITRATSQDAHLSALSSLELSPLQCAIQSQRVGWIRVQRQSSQSTSTAGRTTQWCLPPAFQSFLLPEGVDRVRAPQLTDSAPCRSAFAPASSSDSCCHGVTVPQRTWYTGFFFHDAPPWWADAVCNALKGKRRLPRAGKTEQEEDTGGFTQPEAGASERGSVYSRWALLSGNAGVWIDQLIEQRYIPALPEEVLSAVDPGTSSTSAVDAAPSARHADSTEAAEGLKVCVLRFRGAPPTVLKKGGDRGMHPHAPPLDWATFHDDSSVATVNFVYTLKDVVEIQSGASSKSMHTPPDTPSAPPLPKRDLLFFVEVKAALEVLRRVTVETDTAASSSWWPLLEAFYRDHTVEWKAGDEGDQVQLLNEKGLKRASGTSTVVPAYCHPTTSEVAHELLRLVTQRTIPPPSPGSVHADSSHHAARYSYAVGSVEHAKSEVDPKSVALSEWPRDAYHKLTYAALVAAPPFSSPAVLNRTDGATGNSEEQDDSGNLIDTTTSGNRAICVCTLDSEGAVDADPVPPDSEQLPFGTVVHTYDEDGTRIYENTHTDGASARSNVSAYSTDPKRRETCTRGPASPPTASQDRPAADRRSPHHRGHQHGAAIRQTSSLSTHVLIKGPTNSPKTLAGGGAHKTGVPHMHFPSSPPVAIGVLGIERASSIVAANEQSKQYGYLPVMRERKQRRPDHPSQTHSSPTDRATNTLSANTGPLDAAQRSSLLTSGTQNSSGQEEAVTTASSPSFQSPTATSALGGECTNVDCTEPSPHKATDVIGLLINDEEQRFWRLWKPWLKYLPPDRPQHPTPAHGKAEPSTSQLLSGSNPLANASDPRQTFPFLRLSRLEERHLRTAATASSTPAVTAAQELQPPCDLVQASDIGLSVLHLSYDEVYVNASNLLCRKDHLDTQHRNTCDGTQQPYTGRQKSFSPPLPPQQPPPGHLHPPPTTDLTHPSTASPKPPSPLAEKKKKFHH</sequence>